<dbReference type="InterPro" id="IPR038726">
    <property type="entry name" value="PDDEXK_AddAB-type"/>
</dbReference>
<feature type="region of interest" description="Disordered" evidence="16">
    <location>
        <begin position="899"/>
        <end position="963"/>
    </location>
</feature>
<evidence type="ECO:0000256" key="16">
    <source>
        <dbReference type="SAM" id="MobiDB-lite"/>
    </source>
</evidence>
<evidence type="ECO:0000313" key="20">
    <source>
        <dbReference type="Proteomes" id="UP000788153"/>
    </source>
</evidence>
<dbReference type="GO" id="GO:0003678">
    <property type="term" value="F:DNA helicase activity"/>
    <property type="evidence" value="ECO:0007669"/>
    <property type="project" value="UniProtKB-EC"/>
</dbReference>
<reference evidence="19 20" key="1">
    <citation type="submission" date="2020-03" db="EMBL/GenBank/DDBJ databases">
        <title>Genomic Encyclopedia of Type Strains, Phase IV (KMG-IV): sequencing the most valuable type-strain genomes for metagenomic binning, comparative biology and taxonomic classification.</title>
        <authorList>
            <person name="Goeker M."/>
        </authorList>
    </citation>
    <scope>NUCLEOTIDE SEQUENCE [LARGE SCALE GENOMIC DNA]</scope>
    <source>
        <strain evidence="19 20">DSM 22753</strain>
    </source>
</reference>
<evidence type="ECO:0000259" key="17">
    <source>
        <dbReference type="PROSITE" id="PS51198"/>
    </source>
</evidence>
<dbReference type="InterPro" id="IPR014017">
    <property type="entry name" value="DNA_helicase_UvrD-like_C"/>
</dbReference>
<feature type="domain" description="UvrD-like helicase C-terminal" evidence="18">
    <location>
        <begin position="510"/>
        <end position="781"/>
    </location>
</feature>
<dbReference type="Proteomes" id="UP000788153">
    <property type="component" value="Unassembled WGS sequence"/>
</dbReference>
<dbReference type="Pfam" id="PF13361">
    <property type="entry name" value="UvrD_C"/>
    <property type="match status" value="1"/>
</dbReference>
<dbReference type="InterPro" id="IPR027417">
    <property type="entry name" value="P-loop_NTPase"/>
</dbReference>
<dbReference type="PROSITE" id="PS51217">
    <property type="entry name" value="UVRD_HELICASE_CTER"/>
    <property type="match status" value="1"/>
</dbReference>
<keyword evidence="2 15" id="KW-0547">Nucleotide-binding</keyword>
<dbReference type="NCBIfam" id="TIGR02784">
    <property type="entry name" value="addA_alphas"/>
    <property type="match status" value="1"/>
</dbReference>
<keyword evidence="9" id="KW-0234">DNA repair</keyword>
<evidence type="ECO:0000313" key="19">
    <source>
        <dbReference type="EMBL" id="NIJ24347.1"/>
    </source>
</evidence>
<dbReference type="EMBL" id="JAASQP010000001">
    <property type="protein sequence ID" value="NIJ24347.1"/>
    <property type="molecule type" value="Genomic_DNA"/>
</dbReference>
<gene>
    <name evidence="19" type="ORF">FHT01_001889</name>
</gene>
<feature type="domain" description="UvrD-like helicase ATP-binding" evidence="17">
    <location>
        <begin position="6"/>
        <end position="491"/>
    </location>
</feature>
<dbReference type="Pfam" id="PF00580">
    <property type="entry name" value="UvrD-helicase"/>
    <property type="match status" value="1"/>
</dbReference>
<evidence type="ECO:0000256" key="3">
    <source>
        <dbReference type="ARBA" id="ARBA00022763"/>
    </source>
</evidence>
<evidence type="ECO:0000256" key="2">
    <source>
        <dbReference type="ARBA" id="ARBA00022741"/>
    </source>
</evidence>
<keyword evidence="1" id="KW-0540">Nuclease</keyword>
<keyword evidence="4 15" id="KW-0378">Hydrolase</keyword>
<dbReference type="SUPFAM" id="SSF52540">
    <property type="entry name" value="P-loop containing nucleoside triphosphate hydrolases"/>
    <property type="match status" value="1"/>
</dbReference>
<evidence type="ECO:0000256" key="10">
    <source>
        <dbReference type="ARBA" id="ARBA00023235"/>
    </source>
</evidence>
<evidence type="ECO:0000256" key="8">
    <source>
        <dbReference type="ARBA" id="ARBA00023125"/>
    </source>
</evidence>
<organism evidence="19 20">
    <name type="scientific">Sphingomonas japonica</name>
    <dbReference type="NCBI Taxonomy" id="511662"/>
    <lineage>
        <taxon>Bacteria</taxon>
        <taxon>Pseudomonadati</taxon>
        <taxon>Pseudomonadota</taxon>
        <taxon>Alphaproteobacteria</taxon>
        <taxon>Sphingomonadales</taxon>
        <taxon>Sphingomonadaceae</taxon>
        <taxon>Sphingomonas</taxon>
    </lineage>
</organism>
<dbReference type="InterPro" id="IPR014016">
    <property type="entry name" value="UvrD-like_ATP-bd"/>
</dbReference>
<keyword evidence="7 15" id="KW-0067">ATP-binding</keyword>
<keyword evidence="10" id="KW-0413">Isomerase</keyword>
<evidence type="ECO:0000256" key="9">
    <source>
        <dbReference type="ARBA" id="ARBA00023204"/>
    </source>
</evidence>
<evidence type="ECO:0000256" key="4">
    <source>
        <dbReference type="ARBA" id="ARBA00022801"/>
    </source>
</evidence>
<evidence type="ECO:0000256" key="11">
    <source>
        <dbReference type="ARBA" id="ARBA00034617"/>
    </source>
</evidence>
<accession>A0ABX0U6H0</accession>
<dbReference type="PANTHER" id="PTHR11070:SF2">
    <property type="entry name" value="ATP-DEPENDENT DNA HELICASE SRS2"/>
    <property type="match status" value="1"/>
</dbReference>
<dbReference type="Gene3D" id="3.40.50.300">
    <property type="entry name" value="P-loop containing nucleotide triphosphate hydrolases"/>
    <property type="match status" value="4"/>
</dbReference>
<comment type="catalytic activity">
    <reaction evidence="14">
        <text>ATP + H2O = ADP + phosphate + H(+)</text>
        <dbReference type="Rhea" id="RHEA:13065"/>
        <dbReference type="ChEBI" id="CHEBI:15377"/>
        <dbReference type="ChEBI" id="CHEBI:15378"/>
        <dbReference type="ChEBI" id="CHEBI:30616"/>
        <dbReference type="ChEBI" id="CHEBI:43474"/>
        <dbReference type="ChEBI" id="CHEBI:456216"/>
        <dbReference type="EC" id="5.6.2.4"/>
    </reaction>
</comment>
<keyword evidence="6" id="KW-0269">Exonuclease</keyword>
<dbReference type="SUPFAM" id="SSF52980">
    <property type="entry name" value="Restriction endonuclease-like"/>
    <property type="match status" value="1"/>
</dbReference>
<keyword evidence="3" id="KW-0227">DNA damage</keyword>
<comment type="catalytic activity">
    <reaction evidence="11">
        <text>Couples ATP hydrolysis with the unwinding of duplex DNA by translocating in the 3'-5' direction.</text>
        <dbReference type="EC" id="5.6.2.4"/>
    </reaction>
</comment>
<proteinExistence type="predicted"/>
<dbReference type="InterPro" id="IPR014151">
    <property type="entry name" value="DNA_helicase_AddA"/>
</dbReference>
<evidence type="ECO:0000256" key="13">
    <source>
        <dbReference type="ARBA" id="ARBA00034923"/>
    </source>
</evidence>
<protein>
    <recommendedName>
        <fullName evidence="12">DNA 3'-5' helicase</fullName>
        <ecNumber evidence="12">5.6.2.4</ecNumber>
    </recommendedName>
    <alternativeName>
        <fullName evidence="13">DNA 3'-5' helicase II</fullName>
    </alternativeName>
</protein>
<evidence type="ECO:0000256" key="6">
    <source>
        <dbReference type="ARBA" id="ARBA00022839"/>
    </source>
</evidence>
<dbReference type="GO" id="GO:0016787">
    <property type="term" value="F:hydrolase activity"/>
    <property type="evidence" value="ECO:0007669"/>
    <property type="project" value="UniProtKB-KW"/>
</dbReference>
<dbReference type="Gene3D" id="3.90.320.10">
    <property type="match status" value="1"/>
</dbReference>
<dbReference type="InterPro" id="IPR011335">
    <property type="entry name" value="Restrct_endonuc-II-like"/>
</dbReference>
<dbReference type="EC" id="5.6.2.4" evidence="12"/>
<evidence type="ECO:0000256" key="5">
    <source>
        <dbReference type="ARBA" id="ARBA00022806"/>
    </source>
</evidence>
<dbReference type="Pfam" id="PF12705">
    <property type="entry name" value="PDDEXK_1"/>
    <property type="match status" value="1"/>
</dbReference>
<evidence type="ECO:0000256" key="14">
    <source>
        <dbReference type="ARBA" id="ARBA00048988"/>
    </source>
</evidence>
<evidence type="ECO:0000256" key="7">
    <source>
        <dbReference type="ARBA" id="ARBA00022840"/>
    </source>
</evidence>
<dbReference type="PANTHER" id="PTHR11070">
    <property type="entry name" value="UVRD / RECB / PCRA DNA HELICASE FAMILY MEMBER"/>
    <property type="match status" value="1"/>
</dbReference>
<dbReference type="InterPro" id="IPR011604">
    <property type="entry name" value="PDDEXK-like_dom_sf"/>
</dbReference>
<evidence type="ECO:0000256" key="15">
    <source>
        <dbReference type="PROSITE-ProRule" id="PRU00560"/>
    </source>
</evidence>
<evidence type="ECO:0000259" key="18">
    <source>
        <dbReference type="PROSITE" id="PS51217"/>
    </source>
</evidence>
<evidence type="ECO:0000256" key="12">
    <source>
        <dbReference type="ARBA" id="ARBA00034808"/>
    </source>
</evidence>
<keyword evidence="20" id="KW-1185">Reference proteome</keyword>
<keyword evidence="8" id="KW-0238">DNA-binding</keyword>
<feature type="binding site" evidence="15">
    <location>
        <begin position="27"/>
        <end position="34"/>
    </location>
    <ligand>
        <name>ATP</name>
        <dbReference type="ChEBI" id="CHEBI:30616"/>
    </ligand>
</feature>
<keyword evidence="5 15" id="KW-0347">Helicase</keyword>
<evidence type="ECO:0000256" key="1">
    <source>
        <dbReference type="ARBA" id="ARBA00022722"/>
    </source>
</evidence>
<name>A0ABX0U6H0_9SPHN</name>
<dbReference type="InterPro" id="IPR000212">
    <property type="entry name" value="DNA_helicase_UvrD/REP"/>
</dbReference>
<comment type="caution">
    <text evidence="19">The sequence shown here is derived from an EMBL/GenBank/DDBJ whole genome shotgun (WGS) entry which is preliminary data.</text>
</comment>
<sequence length="1141" mass="121927">MSVRPLEILKGDQRRASDPARHVWLSASAGTGKTHVLTARVFRLLLRGTDPGAILALTFTKAGAAEMAERINARLALWVRMSDMALHADLAALGERVTPALKTTARTLFARVLDAPGGGLRIQTIHSFCQTLLAGFPVEAGLVPGFRPIETREEHVLQRTALSELLEDEAAAGRAGLIEAIGALSRRLGEGAAEAFLVECARRPDAMAALPSGISPYLRRALDLPIGDIGTELERSCSDAEFENAALEAVMVANRSWGTATGQKAAAVAERWFAARPHERVAMLADIASLVRTAKGDPKKSSAKLIAVDPDYDLHAAVLGDRCGALLAMQARANYADCLAGALDAGRAYASVYVRAKRRTGAVDFDDLIRATVALLAQPGMGDWVRYKLDQATEHVLIDEAQDTNLAQWRIVRAIADEFFTGRGAADDAVRTLFSVGDYKQAIFGFQGTSPLYFQWAHRSFSELADIVPDDRFERVTPFETLSLTQSFRSTLPILEFVDAAVAGLPEPGMGEMSAAERHRSEVPGPGTVTLWPPVVAGGSDEDEEGWIDDATRALADRTAATIAQWLREGRMLGRLGRAVRPEDVMILVKRRGELASLLVARLYAEGVPVAGVDRLRLNAPLAVQDLLAAVRFALQPHDDLSLASLLVSPLIGWSQDALMAAAPRGRVSLWSHLRDTQPDAALAPLRLILARADIATPYRFFEELLSGELDGRRKLLLRLGEEARDPIEELLSAALNFESVATPSLQRFLDWFDRGEVEIKRDPSAAGAAVRVMTAHGAKGLQAPVVILADATVDPAQARRDIIQWSPDGEPGAGFPVFRPRSSERGSALDEAIAAADQRELEEHWRLFYVAATRAEEELVIAGALGPKANGVPPALSWYAAAAAAFDALGVLPSDEERRFEGTEPGSTGARSGGARDVPAPPTPAPDWLRRAAPVEARPPRPLAPSAIGDDAVADPPPSPQLRAAAERGRLLHALFERLPGVAPERRAAAAERWLAAAGGVAEPERREEIAAAALAVLGDPRFAALFGPEALAEAPIAAVVGGEVIAGTVDRLLVSDTQVTVIDFKTGRRAPGSLAAIPDYHLAQMGAYAAALEAIFPGREVRAALLYTAAPVLYELPAALLAAHKPGFAAGEQSLTSDA</sequence>
<dbReference type="PROSITE" id="PS51198">
    <property type="entry name" value="UVRD_HELICASE_ATP_BIND"/>
    <property type="match status" value="1"/>
</dbReference>